<evidence type="ECO:0000256" key="2">
    <source>
        <dbReference type="ARBA" id="ARBA00022737"/>
    </source>
</evidence>
<evidence type="ECO:0000256" key="4">
    <source>
        <dbReference type="ARBA" id="ARBA00044511"/>
    </source>
</evidence>
<dbReference type="Gene3D" id="1.25.40.10">
    <property type="entry name" value="Tetratricopeptide repeat domain"/>
    <property type="match status" value="3"/>
</dbReference>
<organism evidence="7 8">
    <name type="scientific">Sistotremastrum niveocremeum HHB9708</name>
    <dbReference type="NCBI Taxonomy" id="1314777"/>
    <lineage>
        <taxon>Eukaryota</taxon>
        <taxon>Fungi</taxon>
        <taxon>Dikarya</taxon>
        <taxon>Basidiomycota</taxon>
        <taxon>Agaricomycotina</taxon>
        <taxon>Agaricomycetes</taxon>
        <taxon>Sistotremastrales</taxon>
        <taxon>Sistotremastraceae</taxon>
        <taxon>Sertulicium</taxon>
        <taxon>Sertulicium niveocremeum</taxon>
    </lineage>
</organism>
<evidence type="ECO:0000256" key="6">
    <source>
        <dbReference type="SAM" id="MobiDB-lite"/>
    </source>
</evidence>
<feature type="repeat" description="PPR" evidence="5">
    <location>
        <begin position="389"/>
        <end position="423"/>
    </location>
</feature>
<dbReference type="InterPro" id="IPR011990">
    <property type="entry name" value="TPR-like_helical_dom_sf"/>
</dbReference>
<accession>A0A164XDZ8</accession>
<gene>
    <name evidence="7" type="ORF">SISNIDRAFT_464180</name>
</gene>
<dbReference type="OrthoDB" id="185373at2759"/>
<dbReference type="InterPro" id="IPR002885">
    <property type="entry name" value="PPR_rpt"/>
</dbReference>
<dbReference type="Proteomes" id="UP000076722">
    <property type="component" value="Unassembled WGS sequence"/>
</dbReference>
<evidence type="ECO:0000313" key="7">
    <source>
        <dbReference type="EMBL" id="KZS95881.1"/>
    </source>
</evidence>
<protein>
    <recommendedName>
        <fullName evidence="9">Pentacotripeptide-repeat region of PRORP domain-containing protein</fullName>
    </recommendedName>
</protein>
<dbReference type="PANTHER" id="PTHR47447:SF17">
    <property type="entry name" value="OS12G0638900 PROTEIN"/>
    <property type="match status" value="1"/>
</dbReference>
<evidence type="ECO:0000256" key="5">
    <source>
        <dbReference type="PROSITE-ProRule" id="PRU00708"/>
    </source>
</evidence>
<name>A0A164XDZ8_9AGAM</name>
<keyword evidence="2" id="KW-0677">Repeat</keyword>
<dbReference type="STRING" id="1314777.A0A164XDZ8"/>
<keyword evidence="8" id="KW-1185">Reference proteome</keyword>
<feature type="compositionally biased region" description="Polar residues" evidence="6">
    <location>
        <begin position="596"/>
        <end position="606"/>
    </location>
</feature>
<evidence type="ECO:0000256" key="1">
    <source>
        <dbReference type="ARBA" id="ARBA00006192"/>
    </source>
</evidence>
<comment type="function">
    <text evidence="3">Regulates mitochondrial small subunit maturation by controlling 15S rRNA 5'-end processing. Localizes to the 5' precursor of the 15S rRNA in a position that is subsequently occupied by mS47 in the mature yeast mtSSU. Uses structure and sequence-specific RNA recognition, binding to a single-stranded region of the precursor and specifically recognizing bases -6 to -1. The exchange of Ccm1 for mS47 is coupled to the irreversible removal of precursor rRNA that is accompanied by conformational changes of the mitoribosomal proteins uS5m and mS26. These conformational changes signal completion of 5'-end rRNA processing through protection of the mature 5'-end of the 15S rRNA and stabilization of mS47. The removal of the 5' precursor together with the dissociation of Ccm1 may be catalyzed by the 5'-3' exoribonuclease Pet127. Involved in the specific removal of group I introns in mitochondrial encoded transcripts.</text>
</comment>
<sequence>MRWSAVSGLKQTLTLASLMSTAPAKFIEGSSSGLGPYLTRKRRRCREGDSIFASGHAMCGPTRFYSSSTATTQPESEPHPQPRIHKHHADSNHPPTSELHIPAVPSESLEKLHDALSKPIQRHKAASLLGDLTSLFKSGSYIFPASKAQSLAESFARSSFPEGARQILLYAFTMGTRFRQFCYENVVHQLAASGAWRHIPPLVTLARQQSLRTTVRLLNWRIRALIESRRFSLLHDTLEDFEQENLRPNRRTYHMLVQGHLLNHDVEHARQCLDWMINAGFPITSETHAAILRTYKKLGPDVDVESSAYLALRGVGDSTDVSILNGLLESRMAADDFTGVVKFLAMFDFSSSPSEGTSSQIDEWSSEFLWPEGATTAKVDGAFPKAQPNIFTFRAIMNYHAARNEFSRCIAAYNRMVQSGITPDETIAAVLIHAYGSIGDLNRSIFVVSVMCCEVPECRLLFERLAEEVLHNADEITTAFGNLRPSPMVFNVLFQELLDRRGLRGLHILFNIMDLMGVTPDERTLNILVSYVRGARILSTPDMVTLIKRLSKYHDLRPTIENLNSVLASVVQQQSEPKRIRGWQRHQGLVRKHKQAVSSSWSSKPTNIPEAHSDTSNITNDSFSTVPRHLESLLDQLQTDGLKSSPATLAIHIRYFAVVKRDMDAALGAFQNLLERGFQPNAYHYAALMEGYALQGDMTSAEQTMQEARTAGVKPNPVLFTILIAGHARRGNPDLASYHFSQMRRAGLQPDIASIDALVSSLYISKQYRKGKEMLMNLWPLVAPFPVHLQQATFLTLVREWRLLRQSKVPRSQPRGRMFSNKIDGPRTRSMIRKMGKLARAWRDPAVRLGTMPPVSKRHSTGTVEWKVSGADGGDVSVKKKVTDLLMGTRKAANEFVTIT</sequence>
<dbReference type="PROSITE" id="PS51375">
    <property type="entry name" value="PPR"/>
    <property type="match status" value="3"/>
</dbReference>
<feature type="repeat" description="PPR" evidence="5">
    <location>
        <begin position="716"/>
        <end position="750"/>
    </location>
</feature>
<feature type="compositionally biased region" description="Polar residues" evidence="6">
    <location>
        <begin position="64"/>
        <end position="75"/>
    </location>
</feature>
<dbReference type="AlphaFoldDB" id="A0A164XDZ8"/>
<evidence type="ECO:0008006" key="9">
    <source>
        <dbReference type="Google" id="ProtNLM"/>
    </source>
</evidence>
<dbReference type="EMBL" id="KV419400">
    <property type="protein sequence ID" value="KZS95881.1"/>
    <property type="molecule type" value="Genomic_DNA"/>
</dbReference>
<feature type="region of interest" description="Disordered" evidence="6">
    <location>
        <begin position="64"/>
        <end position="101"/>
    </location>
</feature>
<dbReference type="NCBIfam" id="TIGR00756">
    <property type="entry name" value="PPR"/>
    <property type="match status" value="3"/>
</dbReference>
<evidence type="ECO:0000313" key="8">
    <source>
        <dbReference type="Proteomes" id="UP000076722"/>
    </source>
</evidence>
<evidence type="ECO:0000256" key="3">
    <source>
        <dbReference type="ARBA" id="ARBA00044493"/>
    </source>
</evidence>
<dbReference type="PANTHER" id="PTHR47447">
    <property type="entry name" value="OS03G0856100 PROTEIN"/>
    <property type="match status" value="1"/>
</dbReference>
<feature type="region of interest" description="Disordered" evidence="6">
    <location>
        <begin position="594"/>
        <end position="619"/>
    </location>
</feature>
<comment type="subunit">
    <text evidence="4">Binds to mitochondrial small subunit 15S rRNA.</text>
</comment>
<comment type="similarity">
    <text evidence="1">Belongs to the CCM1 family.</text>
</comment>
<reference evidence="7 8" key="1">
    <citation type="journal article" date="2016" name="Mol. Biol. Evol.">
        <title>Comparative Genomics of Early-Diverging Mushroom-Forming Fungi Provides Insights into the Origins of Lignocellulose Decay Capabilities.</title>
        <authorList>
            <person name="Nagy L.G."/>
            <person name="Riley R."/>
            <person name="Tritt A."/>
            <person name="Adam C."/>
            <person name="Daum C."/>
            <person name="Floudas D."/>
            <person name="Sun H."/>
            <person name="Yadav J.S."/>
            <person name="Pangilinan J."/>
            <person name="Larsson K.H."/>
            <person name="Matsuura K."/>
            <person name="Barry K."/>
            <person name="Labutti K."/>
            <person name="Kuo R."/>
            <person name="Ohm R.A."/>
            <person name="Bhattacharya S.S."/>
            <person name="Shirouzu T."/>
            <person name="Yoshinaga Y."/>
            <person name="Martin F.M."/>
            <person name="Grigoriev I.V."/>
            <person name="Hibbett D.S."/>
        </authorList>
    </citation>
    <scope>NUCLEOTIDE SEQUENCE [LARGE SCALE GENOMIC DNA]</scope>
    <source>
        <strain evidence="7 8">HHB9708</strain>
    </source>
</reference>
<proteinExistence type="inferred from homology"/>
<dbReference type="Pfam" id="PF13812">
    <property type="entry name" value="PPR_3"/>
    <property type="match status" value="1"/>
</dbReference>
<feature type="repeat" description="PPR" evidence="5">
    <location>
        <begin position="681"/>
        <end position="715"/>
    </location>
</feature>